<gene>
    <name evidence="2" type="ORF">AVDCRST_MAG40-700</name>
</gene>
<proteinExistence type="predicted"/>
<feature type="non-terminal residue" evidence="2">
    <location>
        <position position="1"/>
    </location>
</feature>
<evidence type="ECO:0000256" key="1">
    <source>
        <dbReference type="SAM" id="MobiDB-lite"/>
    </source>
</evidence>
<feature type="non-terminal residue" evidence="2">
    <location>
        <position position="45"/>
    </location>
</feature>
<dbReference type="AlphaFoldDB" id="A0A6J4KHS8"/>
<sequence length="45" mass="5482">GRAHRARTRRRPPRPPRLRPHAGVRRPRRRRGDHRRHPLRRGGLD</sequence>
<reference evidence="2" key="1">
    <citation type="submission" date="2020-02" db="EMBL/GenBank/DDBJ databases">
        <authorList>
            <person name="Meier V. D."/>
        </authorList>
    </citation>
    <scope>NUCLEOTIDE SEQUENCE</scope>
    <source>
        <strain evidence="2">AVDCRST_MAG40</strain>
    </source>
</reference>
<dbReference type="EMBL" id="CADCTX010000201">
    <property type="protein sequence ID" value="CAA9306358.1"/>
    <property type="molecule type" value="Genomic_DNA"/>
</dbReference>
<organism evidence="2">
    <name type="scientific">uncultured Gemmatimonadaceae bacterium</name>
    <dbReference type="NCBI Taxonomy" id="246130"/>
    <lineage>
        <taxon>Bacteria</taxon>
        <taxon>Pseudomonadati</taxon>
        <taxon>Gemmatimonadota</taxon>
        <taxon>Gemmatimonadia</taxon>
        <taxon>Gemmatimonadales</taxon>
        <taxon>Gemmatimonadaceae</taxon>
        <taxon>environmental samples</taxon>
    </lineage>
</organism>
<name>A0A6J4KHS8_9BACT</name>
<protein>
    <submittedName>
        <fullName evidence="2">Uncharacterized protein</fullName>
    </submittedName>
</protein>
<feature type="region of interest" description="Disordered" evidence="1">
    <location>
        <begin position="1"/>
        <end position="45"/>
    </location>
</feature>
<accession>A0A6J4KHS8</accession>
<evidence type="ECO:0000313" key="2">
    <source>
        <dbReference type="EMBL" id="CAA9306358.1"/>
    </source>
</evidence>